<name>A0A6J7GSJ5_9ZZZZ</name>
<organism evidence="1">
    <name type="scientific">freshwater metagenome</name>
    <dbReference type="NCBI Taxonomy" id="449393"/>
    <lineage>
        <taxon>unclassified sequences</taxon>
        <taxon>metagenomes</taxon>
        <taxon>ecological metagenomes</taxon>
    </lineage>
</organism>
<proteinExistence type="predicted"/>
<sequence length="191" mass="20774">MSPALRRRMVITTLAAAILLTGCTPTVLAPEVSASREASIRGTNLCIFNNTTMNVRVTWRGDTNAQAVPPAGELCKKGHATSVEDDVLGKLEYEPTIYPGTWMGLVVMATNYSIGKPAAVVEYAAIGGAYGICQSFDEGQSAWMQASWLRADMKRNKDSSDNKEFVLTLTDSQAPIVAQTCVPRYFDDWTN</sequence>
<accession>A0A6J7GSJ5</accession>
<dbReference type="EMBL" id="CAFBMB010000155">
    <property type="protein sequence ID" value="CAB4909936.1"/>
    <property type="molecule type" value="Genomic_DNA"/>
</dbReference>
<dbReference type="PROSITE" id="PS51257">
    <property type="entry name" value="PROKAR_LIPOPROTEIN"/>
    <property type="match status" value="1"/>
</dbReference>
<reference evidence="1" key="1">
    <citation type="submission" date="2020-05" db="EMBL/GenBank/DDBJ databases">
        <authorList>
            <person name="Chiriac C."/>
            <person name="Salcher M."/>
            <person name="Ghai R."/>
            <person name="Kavagutti S V."/>
        </authorList>
    </citation>
    <scope>NUCLEOTIDE SEQUENCE</scope>
</reference>
<protein>
    <submittedName>
        <fullName evidence="1">Unannotated protein</fullName>
    </submittedName>
</protein>
<gene>
    <name evidence="1" type="ORF">UFOPK3516_01428</name>
</gene>
<evidence type="ECO:0000313" key="1">
    <source>
        <dbReference type="EMBL" id="CAB4909936.1"/>
    </source>
</evidence>
<dbReference type="AlphaFoldDB" id="A0A6J7GSJ5"/>